<dbReference type="InterPro" id="IPR001584">
    <property type="entry name" value="Integrase_cat-core"/>
</dbReference>
<dbReference type="PROSITE" id="PS50994">
    <property type="entry name" value="INTEGRASE"/>
    <property type="match status" value="1"/>
</dbReference>
<dbReference type="Pfam" id="PF00665">
    <property type="entry name" value="rve"/>
    <property type="match status" value="1"/>
</dbReference>
<dbReference type="InterPro" id="IPR012337">
    <property type="entry name" value="RNaseH-like_sf"/>
</dbReference>
<dbReference type="SUPFAM" id="SSF50610">
    <property type="entry name" value="mu transposase, C-terminal domain"/>
    <property type="match status" value="1"/>
</dbReference>
<accession>A0AA37PW69</accession>
<dbReference type="AlphaFoldDB" id="A0AA37PW69"/>
<protein>
    <submittedName>
        <fullName evidence="2">DDE-type integrase/transposase/recombinase</fullName>
    </submittedName>
</protein>
<dbReference type="GO" id="GO:0003676">
    <property type="term" value="F:nucleic acid binding"/>
    <property type="evidence" value="ECO:0007669"/>
    <property type="project" value="InterPro"/>
</dbReference>
<dbReference type="SUPFAM" id="SSF46689">
    <property type="entry name" value="Homeodomain-like"/>
    <property type="match status" value="1"/>
</dbReference>
<comment type="caution">
    <text evidence="2">The sequence shown here is derived from an EMBL/GenBank/DDBJ whole genome shotgun (WGS) entry which is preliminary data.</text>
</comment>
<name>A0AA37PW69_9MYCO</name>
<dbReference type="PANTHER" id="PTHR35004:SF6">
    <property type="entry name" value="TRANSPOSASE"/>
    <property type="match status" value="1"/>
</dbReference>
<dbReference type="Gene3D" id="2.30.30.130">
    <property type="entry name" value="Transposase, Mu, C-terminal"/>
    <property type="match status" value="1"/>
</dbReference>
<dbReference type="InterPro" id="IPR036397">
    <property type="entry name" value="RNaseH_sf"/>
</dbReference>
<gene>
    <name evidence="2" type="ORF">SRL2020028_43310</name>
</gene>
<evidence type="ECO:0000313" key="2">
    <source>
        <dbReference type="EMBL" id="GLB85075.1"/>
    </source>
</evidence>
<sequence>MTPPQEPVRTPDEADTALTMAQREQAMARYAVLRPHLDDGISLAEAARQGEVALRTAQRWLASYRKSGLVGLVRPGRSDCGRRGLPDQMVTLIEGLALRRPPISAANIHRQVTQIAPQHDWPVPSYSTVYAIVAGLDPGLRMLAHEGTKRYEETFDLVYRRQASGPNELWQADHTELDLWVITPSAKPARPWLTVIEDDHSRAAAGYMVSLEAPSAINTALALRQAIWRKPDPGWPVCGIPGVFYTDHGSDFTSRHMETVAAELKIQLVFSLPGKPRGRGKIERLFNSVNQMCLSTLPGYAPRGTPDRAGQARLTLPELDTAIGRFLSDGYHHRVHSETRQTPAQRWSGGGFLPRMPDSLEQLDLLLLTVAQPRKIHPDGVHFQGLRYLDPVLAAYVGEQVTIRYDPRDLAEIRIFHDDKFVCRAICPELAGTTVALKEITAARNARRRELRQGLRDRAKVVDQLIAVHQPDCNYPLPGMAVAASGPADLDQDSAPKHALKLYRED</sequence>
<feature type="domain" description="Integrase catalytic" evidence="1">
    <location>
        <begin position="162"/>
        <end position="351"/>
    </location>
</feature>
<dbReference type="SUPFAM" id="SSF53098">
    <property type="entry name" value="Ribonuclease H-like"/>
    <property type="match status" value="1"/>
</dbReference>
<proteinExistence type="predicted"/>
<dbReference type="PANTHER" id="PTHR35004">
    <property type="entry name" value="TRANSPOSASE RV3428C-RELATED"/>
    <property type="match status" value="1"/>
</dbReference>
<dbReference type="GO" id="GO:0015074">
    <property type="term" value="P:DNA integration"/>
    <property type="evidence" value="ECO:0007669"/>
    <property type="project" value="InterPro"/>
</dbReference>
<dbReference type="Gene3D" id="3.30.420.10">
    <property type="entry name" value="Ribonuclease H-like superfamily/Ribonuclease H"/>
    <property type="match status" value="1"/>
</dbReference>
<evidence type="ECO:0000313" key="3">
    <source>
        <dbReference type="Proteomes" id="UP001165663"/>
    </source>
</evidence>
<dbReference type="InterPro" id="IPR015378">
    <property type="entry name" value="Transposase-like_Mu_C"/>
</dbReference>
<dbReference type="RefSeq" id="WP_082658354.1">
    <property type="nucleotide sequence ID" value="NZ_BRXG01000065.1"/>
</dbReference>
<dbReference type="EMBL" id="BRXE01000071">
    <property type="protein sequence ID" value="GLB85075.1"/>
    <property type="molecule type" value="Genomic_DNA"/>
</dbReference>
<evidence type="ECO:0000259" key="1">
    <source>
        <dbReference type="PROSITE" id="PS50994"/>
    </source>
</evidence>
<dbReference type="Proteomes" id="UP001165663">
    <property type="component" value="Unassembled WGS sequence"/>
</dbReference>
<dbReference type="InterPro" id="IPR009004">
    <property type="entry name" value="Transposase_Mu_C"/>
</dbReference>
<dbReference type="InterPro" id="IPR009057">
    <property type="entry name" value="Homeodomain-like_sf"/>
</dbReference>
<dbReference type="Gene3D" id="1.10.10.60">
    <property type="entry name" value="Homeodomain-like"/>
    <property type="match status" value="1"/>
</dbReference>
<reference evidence="2" key="1">
    <citation type="submission" date="2022-07" db="EMBL/GenBank/DDBJ databases">
        <title>Mycobacterium kiyosense sp. nov., scotochromogenic slow-glowing species isolated from respiratory specimens.</title>
        <authorList>
            <person name="Fukano H."/>
            <person name="Kazumi Y."/>
            <person name="Sakagami N."/>
            <person name="Ato M."/>
            <person name="Mitarai S."/>
            <person name="Hoshino Y."/>
        </authorList>
    </citation>
    <scope>NUCLEOTIDE SEQUENCE</scope>
    <source>
        <strain evidence="2">SRL2020-028</strain>
    </source>
</reference>
<organism evidence="2 3">
    <name type="scientific">Mycobacterium kiyosense</name>
    <dbReference type="NCBI Taxonomy" id="2871094"/>
    <lineage>
        <taxon>Bacteria</taxon>
        <taxon>Bacillati</taxon>
        <taxon>Actinomycetota</taxon>
        <taxon>Actinomycetes</taxon>
        <taxon>Mycobacteriales</taxon>
        <taxon>Mycobacteriaceae</taxon>
        <taxon>Mycobacterium</taxon>
    </lineage>
</organism>
<dbReference type="Pfam" id="PF09299">
    <property type="entry name" value="Mu-transpos_C"/>
    <property type="match status" value="1"/>
</dbReference>